<dbReference type="AlphaFoldDB" id="A0A023GHK8"/>
<comment type="subcellular location">
    <subcellularLocation>
        <location evidence="1">Lysosome</location>
    </subcellularLocation>
</comment>
<evidence type="ECO:0000256" key="2">
    <source>
        <dbReference type="ARBA" id="ARBA00010627"/>
    </source>
</evidence>
<comment type="similarity">
    <text evidence="2">Belongs to the LAMTOR4 family.</text>
</comment>
<protein>
    <recommendedName>
        <fullName evidence="4">Late endosomal/lysosomal adaptor and MAPK and MTOR activator 4</fullName>
    </recommendedName>
</protein>
<dbReference type="EMBL" id="GBBM01003183">
    <property type="protein sequence ID" value="JAC32235.1"/>
    <property type="molecule type" value="mRNA"/>
</dbReference>
<dbReference type="GO" id="GO:0005764">
    <property type="term" value="C:lysosome"/>
    <property type="evidence" value="ECO:0007669"/>
    <property type="project" value="UniProtKB-SubCell"/>
</dbReference>
<keyword evidence="3" id="KW-0458">Lysosome</keyword>
<proteinExistence type="evidence at transcript level"/>
<evidence type="ECO:0000256" key="1">
    <source>
        <dbReference type="ARBA" id="ARBA00004371"/>
    </source>
</evidence>
<evidence type="ECO:0000313" key="5">
    <source>
        <dbReference type="EMBL" id="JAC32235.1"/>
    </source>
</evidence>
<dbReference type="GO" id="GO:0071230">
    <property type="term" value="P:cellular response to amino acid stimulus"/>
    <property type="evidence" value="ECO:0007669"/>
    <property type="project" value="InterPro"/>
</dbReference>
<accession>A0A023GHK8</accession>
<dbReference type="GO" id="GO:0005085">
    <property type="term" value="F:guanyl-nucleotide exchange factor activity"/>
    <property type="evidence" value="ECO:0007669"/>
    <property type="project" value="TreeGrafter"/>
</dbReference>
<name>A0A023GHK8_AMBTT</name>
<dbReference type="PANTHER" id="PTHR33967">
    <property type="entry name" value="RAGULATOR COMPLEX PROTEIN LAMTOR4"/>
    <property type="match status" value="1"/>
</dbReference>
<evidence type="ECO:0000256" key="4">
    <source>
        <dbReference type="ARBA" id="ARBA00032690"/>
    </source>
</evidence>
<reference evidence="5" key="1">
    <citation type="submission" date="2014-03" db="EMBL/GenBank/DDBJ databases">
        <title>The sialotranscriptome of Amblyomma triste, Amblyomma parvum and Amblyomma cajennense ticks, uncovered by 454-based RNA-seq.</title>
        <authorList>
            <person name="Garcia G.R."/>
            <person name="Gardinassi L.G."/>
            <person name="Ribeiro J.M."/>
            <person name="Anatriello E."/>
            <person name="Ferreira B.R."/>
            <person name="Moreira H.N."/>
            <person name="Mafra C."/>
            <person name="Olegario M.M."/>
            <person name="Szabo P.J."/>
            <person name="Miranda-Santos I.K."/>
            <person name="Maruyama S.R."/>
        </authorList>
    </citation>
    <scope>NUCLEOTIDE SEQUENCE</scope>
    <source>
        <strain evidence="5">Mato Grasso do Sul</strain>
        <tissue evidence="5">Salivary glands</tissue>
    </source>
</reference>
<dbReference type="GO" id="GO:0071986">
    <property type="term" value="C:Ragulator complex"/>
    <property type="evidence" value="ECO:0007669"/>
    <property type="project" value="InterPro"/>
</dbReference>
<organism evidence="5">
    <name type="scientific">Amblyomma triste</name>
    <name type="common">Neotropical tick</name>
    <dbReference type="NCBI Taxonomy" id="251400"/>
    <lineage>
        <taxon>Eukaryota</taxon>
        <taxon>Metazoa</taxon>
        <taxon>Ecdysozoa</taxon>
        <taxon>Arthropoda</taxon>
        <taxon>Chelicerata</taxon>
        <taxon>Arachnida</taxon>
        <taxon>Acari</taxon>
        <taxon>Parasitiformes</taxon>
        <taxon>Ixodida</taxon>
        <taxon>Ixodoidea</taxon>
        <taxon>Ixodidae</taxon>
        <taxon>Amblyomminae</taxon>
        <taxon>Amblyomma</taxon>
    </lineage>
</organism>
<dbReference type="PANTHER" id="PTHR33967:SF1">
    <property type="entry name" value="RAGULATOR COMPLEX PROTEIN LAMTOR4"/>
    <property type="match status" value="1"/>
</dbReference>
<dbReference type="GO" id="GO:0032008">
    <property type="term" value="P:positive regulation of TOR signaling"/>
    <property type="evidence" value="ECO:0007669"/>
    <property type="project" value="InterPro"/>
</dbReference>
<sequence length="98" mass="11194">MMLSWMEKVPDQVGFLVLNVDGGVVSSGGELENEERIGEIIRKMVYCADKRDLLPADNSDSINRMSIYLGKYYYVVTLSNQRIYISKREYLPAEPVIV</sequence>
<evidence type="ECO:0000256" key="3">
    <source>
        <dbReference type="ARBA" id="ARBA00023228"/>
    </source>
</evidence>
<dbReference type="InterPro" id="IPR034601">
    <property type="entry name" value="LAMTOR4"/>
</dbReference>